<dbReference type="HOGENOM" id="CLU_2304096_0_0_6"/>
<gene>
    <name evidence="1" type="ordered locus">Shal_4048</name>
</gene>
<dbReference type="eggNOG" id="ENOG5031I8W">
    <property type="taxonomic scope" value="Bacteria"/>
</dbReference>
<proteinExistence type="predicted"/>
<dbReference type="AlphaFoldDB" id="B0TKK2"/>
<dbReference type="RefSeq" id="WP_012279105.1">
    <property type="nucleotide sequence ID" value="NC_010334.1"/>
</dbReference>
<dbReference type="Proteomes" id="UP000001317">
    <property type="component" value="Chromosome"/>
</dbReference>
<dbReference type="KEGG" id="shl:Shal_4048"/>
<evidence type="ECO:0000313" key="2">
    <source>
        <dbReference type="Proteomes" id="UP000001317"/>
    </source>
</evidence>
<dbReference type="EMBL" id="CP000931">
    <property type="protein sequence ID" value="ABZ78588.1"/>
    <property type="molecule type" value="Genomic_DNA"/>
</dbReference>
<reference evidence="1" key="1">
    <citation type="submission" date="2008-01" db="EMBL/GenBank/DDBJ databases">
        <title>Complete sequence of Shewanella halifaxensis HAW-EB4.</title>
        <authorList>
            <consortium name="US DOE Joint Genome Institute"/>
            <person name="Copeland A."/>
            <person name="Lucas S."/>
            <person name="Lapidus A."/>
            <person name="Glavina del Rio T."/>
            <person name="Dalin E."/>
            <person name="Tice H."/>
            <person name="Bruce D."/>
            <person name="Goodwin L."/>
            <person name="Pitluck S."/>
            <person name="Sims D."/>
            <person name="Brettin T."/>
            <person name="Detter J.C."/>
            <person name="Han C."/>
            <person name="Kuske C.R."/>
            <person name="Schmutz J."/>
            <person name="Larimer F."/>
            <person name="Land M."/>
            <person name="Hauser L."/>
            <person name="Kyrpides N."/>
            <person name="Kim E."/>
            <person name="Zhao J.-S."/>
            <person name="Richardson P."/>
        </authorList>
    </citation>
    <scope>NUCLEOTIDE SEQUENCE [LARGE SCALE GENOMIC DNA]</scope>
    <source>
        <strain evidence="1">HAW-EB4</strain>
    </source>
</reference>
<name>B0TKK2_SHEHH</name>
<dbReference type="OrthoDB" id="9873752at2"/>
<keyword evidence="2" id="KW-1185">Reference proteome</keyword>
<sequence>MGTIRGFVLDSTLQALARDLIELEVSTGVAPDVDKTVANWNAKHKMAEDTSQLQNDVALFINVEKNRQLKSMNALGYTAYKAEPYVEKAKKLMSAPNVGGEPETE</sequence>
<evidence type="ECO:0000313" key="1">
    <source>
        <dbReference type="EMBL" id="ABZ78588.1"/>
    </source>
</evidence>
<accession>B0TKK2</accession>
<protein>
    <submittedName>
        <fullName evidence="1">Uncharacterized protein</fullName>
    </submittedName>
</protein>
<organism evidence="1 2">
    <name type="scientific">Shewanella halifaxensis (strain HAW-EB4)</name>
    <dbReference type="NCBI Taxonomy" id="458817"/>
    <lineage>
        <taxon>Bacteria</taxon>
        <taxon>Pseudomonadati</taxon>
        <taxon>Pseudomonadota</taxon>
        <taxon>Gammaproteobacteria</taxon>
        <taxon>Alteromonadales</taxon>
        <taxon>Shewanellaceae</taxon>
        <taxon>Shewanella</taxon>
    </lineage>
</organism>